<feature type="transmembrane region" description="Helical" evidence="1">
    <location>
        <begin position="90"/>
        <end position="107"/>
    </location>
</feature>
<proteinExistence type="predicted"/>
<feature type="transmembrane region" description="Helical" evidence="1">
    <location>
        <begin position="57"/>
        <end position="78"/>
    </location>
</feature>
<name>A0A7H4MW99_9ENTR</name>
<feature type="transmembrane region" description="Helical" evidence="1">
    <location>
        <begin position="17"/>
        <end position="36"/>
    </location>
</feature>
<evidence type="ECO:0000313" key="3">
    <source>
        <dbReference type="Proteomes" id="UP000255050"/>
    </source>
</evidence>
<accession>A0A7H4MW99</accession>
<dbReference type="Proteomes" id="UP000255050">
    <property type="component" value="Unassembled WGS sequence"/>
</dbReference>
<dbReference type="InterPro" id="IPR036259">
    <property type="entry name" value="MFS_trans_sf"/>
</dbReference>
<gene>
    <name evidence="2" type="primary">hsrA_7</name>
    <name evidence="2" type="ORF">NCTC11694_06972</name>
</gene>
<dbReference type="SUPFAM" id="SSF103473">
    <property type="entry name" value="MFS general substrate transporter"/>
    <property type="match status" value="1"/>
</dbReference>
<organism evidence="2 3">
    <name type="scientific">Klebsiella michiganensis</name>
    <dbReference type="NCBI Taxonomy" id="1134687"/>
    <lineage>
        <taxon>Bacteria</taxon>
        <taxon>Pseudomonadati</taxon>
        <taxon>Pseudomonadota</taxon>
        <taxon>Gammaproteobacteria</taxon>
        <taxon>Enterobacterales</taxon>
        <taxon>Enterobacteriaceae</taxon>
        <taxon>Klebsiella/Raoultella group</taxon>
        <taxon>Klebsiella</taxon>
    </lineage>
</organism>
<keyword evidence="1" id="KW-0472">Membrane</keyword>
<dbReference type="AlphaFoldDB" id="A0A7H4MW99"/>
<evidence type="ECO:0000256" key="1">
    <source>
        <dbReference type="SAM" id="Phobius"/>
    </source>
</evidence>
<sequence length="124" mass="13700">MVSLVAAMELLGDRQPLGWQTLALLALGLGCMLFALRHFRRTRWPMVHLDALKIPTFRVTMFGGSLFRASISAVPFLLPLLFQVGFGMDPFHSGLLVLAVFVGNLTIKPLTTPLIRWLAFAACC</sequence>
<protein>
    <submittedName>
        <fullName evidence="2">Major facilitator superfamily permease</fullName>
    </submittedName>
</protein>
<reference evidence="2 3" key="1">
    <citation type="submission" date="2018-06" db="EMBL/GenBank/DDBJ databases">
        <authorList>
            <consortium name="Pathogen Informatics"/>
            <person name="Doyle S."/>
        </authorList>
    </citation>
    <scope>NUCLEOTIDE SEQUENCE [LARGE SCALE GENOMIC DNA]</scope>
    <source>
        <strain evidence="2 3">NCTC11694</strain>
    </source>
</reference>
<evidence type="ECO:0000313" key="2">
    <source>
        <dbReference type="EMBL" id="STT07362.1"/>
    </source>
</evidence>
<keyword evidence="1" id="KW-0812">Transmembrane</keyword>
<keyword evidence="1" id="KW-1133">Transmembrane helix</keyword>
<comment type="caution">
    <text evidence="2">The sequence shown here is derived from an EMBL/GenBank/DDBJ whole genome shotgun (WGS) entry which is preliminary data.</text>
</comment>
<dbReference type="EMBL" id="UGJR01000006">
    <property type="protein sequence ID" value="STT07362.1"/>
    <property type="molecule type" value="Genomic_DNA"/>
</dbReference>